<evidence type="ECO:0000313" key="2">
    <source>
        <dbReference type="EnsemblPlants" id="OMERI09G05810.1"/>
    </source>
</evidence>
<protein>
    <submittedName>
        <fullName evidence="2">Uncharacterized protein</fullName>
    </submittedName>
</protein>
<organism evidence="2">
    <name type="scientific">Oryza meridionalis</name>
    <dbReference type="NCBI Taxonomy" id="40149"/>
    <lineage>
        <taxon>Eukaryota</taxon>
        <taxon>Viridiplantae</taxon>
        <taxon>Streptophyta</taxon>
        <taxon>Embryophyta</taxon>
        <taxon>Tracheophyta</taxon>
        <taxon>Spermatophyta</taxon>
        <taxon>Magnoliopsida</taxon>
        <taxon>Liliopsida</taxon>
        <taxon>Poales</taxon>
        <taxon>Poaceae</taxon>
        <taxon>BOP clade</taxon>
        <taxon>Oryzoideae</taxon>
        <taxon>Oryzeae</taxon>
        <taxon>Oryzinae</taxon>
        <taxon>Oryza</taxon>
    </lineage>
</organism>
<accession>A0A0E0ERC8</accession>
<evidence type="ECO:0000256" key="1">
    <source>
        <dbReference type="SAM" id="MobiDB-lite"/>
    </source>
</evidence>
<dbReference type="EnsemblPlants" id="OMERI09G05810.1">
    <property type="protein sequence ID" value="OMERI09G05810.1"/>
    <property type="gene ID" value="OMERI09G05810"/>
</dbReference>
<dbReference type="Gramene" id="OMERI09G05810.1">
    <property type="protein sequence ID" value="OMERI09G05810.1"/>
    <property type="gene ID" value="OMERI09G05810"/>
</dbReference>
<dbReference type="Pfam" id="PF04788">
    <property type="entry name" value="DUF620"/>
    <property type="match status" value="1"/>
</dbReference>
<proteinExistence type="predicted"/>
<feature type="region of interest" description="Disordered" evidence="1">
    <location>
        <begin position="172"/>
        <end position="195"/>
    </location>
</feature>
<dbReference type="AlphaFoldDB" id="A0A0E0ERC8"/>
<reference evidence="2" key="2">
    <citation type="submission" date="2018-05" db="EMBL/GenBank/DDBJ databases">
        <title>OmerRS3 (Oryza meridionalis Reference Sequence Version 3).</title>
        <authorList>
            <person name="Zhang J."/>
            <person name="Kudrna D."/>
            <person name="Lee S."/>
            <person name="Talag J."/>
            <person name="Welchert J."/>
            <person name="Wing R.A."/>
        </authorList>
    </citation>
    <scope>NUCLEOTIDE SEQUENCE [LARGE SCALE GENOMIC DNA]</scope>
    <source>
        <strain evidence="2">cv. OR44</strain>
    </source>
</reference>
<dbReference type="PANTHER" id="PTHR31300:SF5">
    <property type="entry name" value="OS07G0591100 PROTEIN"/>
    <property type="match status" value="1"/>
</dbReference>
<keyword evidence="3" id="KW-1185">Reference proteome</keyword>
<reference evidence="2" key="1">
    <citation type="submission" date="2015-04" db="UniProtKB">
        <authorList>
            <consortium name="EnsemblPlants"/>
        </authorList>
    </citation>
    <scope>IDENTIFICATION</scope>
</reference>
<dbReference type="PANTHER" id="PTHR31300">
    <property type="entry name" value="LIPASE"/>
    <property type="match status" value="1"/>
</dbReference>
<feature type="region of interest" description="Disordered" evidence="1">
    <location>
        <begin position="112"/>
        <end position="142"/>
    </location>
</feature>
<evidence type="ECO:0000313" key="3">
    <source>
        <dbReference type="Proteomes" id="UP000008021"/>
    </source>
</evidence>
<dbReference type="HOGENOM" id="CLU_1398339_0_0_1"/>
<name>A0A0E0ERC8_9ORYZ</name>
<dbReference type="Proteomes" id="UP000008021">
    <property type="component" value="Chromosome 9"/>
</dbReference>
<dbReference type="STRING" id="40149.A0A0E0ERC8"/>
<sequence length="195" mass="21680">MAASGGYRLLQSVRNAYAMGKVRMVASEFETATRVVKNSGPSGRDVASVEQGGFVLWQMAPDMWYVELPVGGSKVHMGSNGRLVWHHTPWLGAHAAKGPVRLLRRVPASSRSEHLTFSTSPPGPVAARAGEEGRGRRRLGGGVRRWRAWSPPRQGRRGRCLAEVVAGLARLQEEKMDRGEERREGERRREQCNYH</sequence>
<dbReference type="eggNOG" id="ENOG502QQ84">
    <property type="taxonomic scope" value="Eukaryota"/>
</dbReference>
<dbReference type="InterPro" id="IPR006873">
    <property type="entry name" value="DUF620"/>
</dbReference>